<dbReference type="InterPro" id="IPR051807">
    <property type="entry name" value="Sec-metab_biosynth-assoc"/>
</dbReference>
<sequence length="98" mass="10585">MLYMFHCTDKAGAAEIRTANRAEHLAYLESHTDRLFAAGPLLSEPDSAGNQGMVGSLLIVECADAAEAQSFAANDPYAKAGLFDSVAIRPWRRVFPKA</sequence>
<reference evidence="3 4" key="1">
    <citation type="submission" date="2018-09" db="EMBL/GenBank/DDBJ databases">
        <authorList>
            <person name="Zhu H."/>
        </authorList>
    </citation>
    <scope>NUCLEOTIDE SEQUENCE [LARGE SCALE GENOMIC DNA]</scope>
    <source>
        <strain evidence="3 4">K2W22B-5</strain>
    </source>
</reference>
<dbReference type="InterPro" id="IPR005545">
    <property type="entry name" value="YCII"/>
</dbReference>
<dbReference type="PANTHER" id="PTHR33606:SF3">
    <property type="entry name" value="PROTEIN YCII"/>
    <property type="match status" value="1"/>
</dbReference>
<dbReference type="InterPro" id="IPR011008">
    <property type="entry name" value="Dimeric_a/b-barrel"/>
</dbReference>
<evidence type="ECO:0000313" key="4">
    <source>
        <dbReference type="Proteomes" id="UP000283458"/>
    </source>
</evidence>
<dbReference type="Gene3D" id="3.30.70.1060">
    <property type="entry name" value="Dimeric alpha+beta barrel"/>
    <property type="match status" value="1"/>
</dbReference>
<comment type="caution">
    <text evidence="3">The sequence shown here is derived from an EMBL/GenBank/DDBJ whole genome shotgun (WGS) entry which is preliminary data.</text>
</comment>
<dbReference type="AlphaFoldDB" id="A0A418VZM5"/>
<evidence type="ECO:0000256" key="1">
    <source>
        <dbReference type="ARBA" id="ARBA00007689"/>
    </source>
</evidence>
<feature type="domain" description="YCII-related" evidence="2">
    <location>
        <begin position="1"/>
        <end position="92"/>
    </location>
</feature>
<dbReference type="Pfam" id="PF03795">
    <property type="entry name" value="YCII"/>
    <property type="match status" value="1"/>
</dbReference>
<dbReference type="OrthoDB" id="2293521at2"/>
<name>A0A418VZM5_9PROT</name>
<dbReference type="Proteomes" id="UP000283458">
    <property type="component" value="Unassembled WGS sequence"/>
</dbReference>
<dbReference type="RefSeq" id="WP_119828873.1">
    <property type="nucleotide sequence ID" value="NZ_QYUL01000001.1"/>
</dbReference>
<protein>
    <submittedName>
        <fullName evidence="3">YciI family protein</fullName>
    </submittedName>
</protein>
<organism evidence="3 4">
    <name type="scientific">Azospirillum cavernae</name>
    <dbReference type="NCBI Taxonomy" id="2320860"/>
    <lineage>
        <taxon>Bacteria</taxon>
        <taxon>Pseudomonadati</taxon>
        <taxon>Pseudomonadota</taxon>
        <taxon>Alphaproteobacteria</taxon>
        <taxon>Rhodospirillales</taxon>
        <taxon>Azospirillaceae</taxon>
        <taxon>Azospirillum</taxon>
    </lineage>
</organism>
<dbReference type="PANTHER" id="PTHR33606">
    <property type="entry name" value="PROTEIN YCII"/>
    <property type="match status" value="1"/>
</dbReference>
<proteinExistence type="inferred from homology"/>
<gene>
    <name evidence="3" type="ORF">D3877_00565</name>
</gene>
<evidence type="ECO:0000259" key="2">
    <source>
        <dbReference type="Pfam" id="PF03795"/>
    </source>
</evidence>
<accession>A0A418VZM5</accession>
<keyword evidence="4" id="KW-1185">Reference proteome</keyword>
<dbReference type="SUPFAM" id="SSF54909">
    <property type="entry name" value="Dimeric alpha+beta barrel"/>
    <property type="match status" value="1"/>
</dbReference>
<comment type="similarity">
    <text evidence="1">Belongs to the YciI family.</text>
</comment>
<evidence type="ECO:0000313" key="3">
    <source>
        <dbReference type="EMBL" id="RJF83232.1"/>
    </source>
</evidence>
<dbReference type="EMBL" id="QYUL01000001">
    <property type="protein sequence ID" value="RJF83232.1"/>
    <property type="molecule type" value="Genomic_DNA"/>
</dbReference>